<evidence type="ECO:0000313" key="3">
    <source>
        <dbReference type="EMBL" id="GAA4061442.1"/>
    </source>
</evidence>
<dbReference type="EMBL" id="BAABCT010000001">
    <property type="protein sequence ID" value="GAA4061442.1"/>
    <property type="molecule type" value="Genomic_DNA"/>
</dbReference>
<comment type="caution">
    <text evidence="3">The sequence shown here is derived from an EMBL/GenBank/DDBJ whole genome shotgun (WGS) entry which is preliminary data.</text>
</comment>
<feature type="transmembrane region" description="Helical" evidence="1">
    <location>
        <begin position="74"/>
        <end position="93"/>
    </location>
</feature>
<feature type="transmembrane region" description="Helical" evidence="1">
    <location>
        <begin position="186"/>
        <end position="210"/>
    </location>
</feature>
<dbReference type="SUPFAM" id="SSF103481">
    <property type="entry name" value="Multidrug resistance efflux transporter EmrE"/>
    <property type="match status" value="1"/>
</dbReference>
<gene>
    <name evidence="3" type="ORF">GCM10022389_02340</name>
</gene>
<dbReference type="Gene3D" id="1.10.3730.20">
    <property type="match status" value="1"/>
</dbReference>
<sequence>MLDFQTSLIIKIISAIFFFISGIVWKKVLTLNVKNYHFIFYRVVSSLFFLLLIKFYFLYFEVDLTINDEFSPSIYDWIVCILICLFSFWGLYFYTKALQNGRLSFIVPVSGITSFFSFITSILIFNEIISWSKYLSFLIIVIGLLIHQKNNIMKIKFSKEFLFTLLSNFVWGISFVLYLIPIKKFGVLNFSIILEICVFASCLLLIVYYDKKILPPKISNRDLLYCLLMGFLIAGGSFLSNFTLILFPVSLNILIGLIFEVLILGTGFYFFNEKLFKEDWILISFITISTVLLLI</sequence>
<evidence type="ECO:0000313" key="4">
    <source>
        <dbReference type="Proteomes" id="UP001500367"/>
    </source>
</evidence>
<protein>
    <recommendedName>
        <fullName evidence="2">EamA domain-containing protein</fullName>
    </recommendedName>
</protein>
<evidence type="ECO:0000259" key="2">
    <source>
        <dbReference type="Pfam" id="PF00892"/>
    </source>
</evidence>
<feature type="transmembrane region" description="Helical" evidence="1">
    <location>
        <begin position="131"/>
        <end position="148"/>
    </location>
</feature>
<reference evidence="4" key="1">
    <citation type="journal article" date="2019" name="Int. J. Syst. Evol. Microbiol.">
        <title>The Global Catalogue of Microorganisms (GCM) 10K type strain sequencing project: providing services to taxonomists for standard genome sequencing and annotation.</title>
        <authorList>
            <consortium name="The Broad Institute Genomics Platform"/>
            <consortium name="The Broad Institute Genome Sequencing Center for Infectious Disease"/>
            <person name="Wu L."/>
            <person name="Ma J."/>
        </authorList>
    </citation>
    <scope>NUCLEOTIDE SEQUENCE [LARGE SCALE GENOMIC DNA]</scope>
    <source>
        <strain evidence="4">JCM 17069</strain>
    </source>
</reference>
<feature type="domain" description="EamA" evidence="2">
    <location>
        <begin position="161"/>
        <end position="294"/>
    </location>
</feature>
<feature type="domain" description="EamA" evidence="2">
    <location>
        <begin position="9"/>
        <end position="146"/>
    </location>
</feature>
<keyword evidence="1" id="KW-0812">Transmembrane</keyword>
<feature type="transmembrane region" description="Helical" evidence="1">
    <location>
        <begin position="105"/>
        <end position="125"/>
    </location>
</feature>
<dbReference type="InterPro" id="IPR037185">
    <property type="entry name" value="EmrE-like"/>
</dbReference>
<dbReference type="Proteomes" id="UP001500367">
    <property type="component" value="Unassembled WGS sequence"/>
</dbReference>
<dbReference type="Pfam" id="PF00892">
    <property type="entry name" value="EamA"/>
    <property type="match status" value="2"/>
</dbReference>
<dbReference type="RefSeq" id="WP_344815001.1">
    <property type="nucleotide sequence ID" value="NZ_BAABCT010000001.1"/>
</dbReference>
<feature type="transmembrane region" description="Helical" evidence="1">
    <location>
        <begin position="160"/>
        <end position="180"/>
    </location>
</feature>
<dbReference type="InterPro" id="IPR000620">
    <property type="entry name" value="EamA_dom"/>
</dbReference>
<feature type="transmembrane region" description="Helical" evidence="1">
    <location>
        <begin position="38"/>
        <end position="59"/>
    </location>
</feature>
<feature type="transmembrane region" description="Helical" evidence="1">
    <location>
        <begin position="222"/>
        <end position="247"/>
    </location>
</feature>
<evidence type="ECO:0000256" key="1">
    <source>
        <dbReference type="SAM" id="Phobius"/>
    </source>
</evidence>
<feature type="transmembrane region" description="Helical" evidence="1">
    <location>
        <begin position="6"/>
        <end position="26"/>
    </location>
</feature>
<keyword evidence="1" id="KW-1133">Transmembrane helix</keyword>
<keyword evidence="1" id="KW-0472">Membrane</keyword>
<name>A0ABP7V7T8_9FLAO</name>
<organism evidence="3 4">
    <name type="scientific">Flavobacterium cheonanense</name>
    <dbReference type="NCBI Taxonomy" id="706183"/>
    <lineage>
        <taxon>Bacteria</taxon>
        <taxon>Pseudomonadati</taxon>
        <taxon>Bacteroidota</taxon>
        <taxon>Flavobacteriia</taxon>
        <taxon>Flavobacteriales</taxon>
        <taxon>Flavobacteriaceae</taxon>
        <taxon>Flavobacterium</taxon>
    </lineage>
</organism>
<feature type="transmembrane region" description="Helical" evidence="1">
    <location>
        <begin position="253"/>
        <end position="271"/>
    </location>
</feature>
<keyword evidence="4" id="KW-1185">Reference proteome</keyword>
<proteinExistence type="predicted"/>
<accession>A0ABP7V7T8</accession>